<proteinExistence type="inferred from homology"/>
<evidence type="ECO:0000256" key="3">
    <source>
        <dbReference type="ARBA" id="ARBA00030602"/>
    </source>
</evidence>
<dbReference type="SUPFAM" id="SSF110857">
    <property type="entry name" value="Gamma-glutamyl cyclotransferase-like"/>
    <property type="match status" value="1"/>
</dbReference>
<dbReference type="RefSeq" id="XP_041161845.1">
    <property type="nucleotide sequence ID" value="XM_041309601.1"/>
</dbReference>
<dbReference type="PANTHER" id="PTHR31544">
    <property type="entry name" value="AIG2-LIKE PROTEIN D"/>
    <property type="match status" value="1"/>
</dbReference>
<evidence type="ECO:0000259" key="4">
    <source>
        <dbReference type="Pfam" id="PF06094"/>
    </source>
</evidence>
<dbReference type="AlphaFoldDB" id="A0A9P7AWP4"/>
<comment type="caution">
    <text evidence="5">The sequence shown here is derived from an EMBL/GenBank/DDBJ whole genome shotgun (WGS) entry which is preliminary data.</text>
</comment>
<evidence type="ECO:0000256" key="2">
    <source>
        <dbReference type="ARBA" id="ARBA00022679"/>
    </source>
</evidence>
<name>A0A9P7AWP4_9AGAM</name>
<accession>A0A9P7AWP4</accession>
<dbReference type="Pfam" id="PF06094">
    <property type="entry name" value="GGACT"/>
    <property type="match status" value="1"/>
</dbReference>
<dbReference type="Gene3D" id="3.10.490.10">
    <property type="entry name" value="Gamma-glutamyl cyclotransferase-like"/>
    <property type="match status" value="1"/>
</dbReference>
<dbReference type="OrthoDB" id="1044435at2759"/>
<dbReference type="InterPro" id="IPR036568">
    <property type="entry name" value="GGCT-like_sf"/>
</dbReference>
<evidence type="ECO:0000313" key="5">
    <source>
        <dbReference type="EMBL" id="KAG1796329.1"/>
    </source>
</evidence>
<comment type="similarity">
    <text evidence="1">Belongs to the gamma-glutamylcyclotransferase family.</text>
</comment>
<sequence>MRPMVIRLVKAQKLKGLTIQFVLLHYHSHARNVLRRKTMGPTTASDSPVAPIFVYGTLMAAPLLAWAIKGDSSKAGDVHSQRKPGTITGFERRRVHRRDYPALIRSNDTRTVDGYVIFPTSPSEWKKLDNYEGIVVDMADGGKLDASTYVWKGEAETLADEDWVFAYFETERLDAWLKRFGGMVLAG</sequence>
<evidence type="ECO:0000313" key="6">
    <source>
        <dbReference type="Proteomes" id="UP000719766"/>
    </source>
</evidence>
<dbReference type="InterPro" id="IPR013024">
    <property type="entry name" value="GGCT-like"/>
</dbReference>
<dbReference type="PANTHER" id="PTHR31544:SF2">
    <property type="entry name" value="AIG2-LIKE PROTEIN D"/>
    <property type="match status" value="1"/>
</dbReference>
<feature type="domain" description="Gamma-glutamylcyclotransferase AIG2-like" evidence="4">
    <location>
        <begin position="52"/>
        <end position="163"/>
    </location>
</feature>
<dbReference type="EMBL" id="JABBWE010000019">
    <property type="protein sequence ID" value="KAG1796329.1"/>
    <property type="molecule type" value="Genomic_DNA"/>
</dbReference>
<gene>
    <name evidence="5" type="ORF">HD556DRAFT_1535461</name>
</gene>
<dbReference type="GO" id="GO:0016740">
    <property type="term" value="F:transferase activity"/>
    <property type="evidence" value="ECO:0007669"/>
    <property type="project" value="UniProtKB-KW"/>
</dbReference>
<protein>
    <recommendedName>
        <fullName evidence="3">Putative gamma-glutamylcyclotransferase</fullName>
    </recommendedName>
</protein>
<dbReference type="InterPro" id="IPR009288">
    <property type="entry name" value="AIG2-like_dom"/>
</dbReference>
<dbReference type="Proteomes" id="UP000719766">
    <property type="component" value="Unassembled WGS sequence"/>
</dbReference>
<keyword evidence="2" id="KW-0808">Transferase</keyword>
<dbReference type="CDD" id="cd06661">
    <property type="entry name" value="GGCT_like"/>
    <property type="match status" value="1"/>
</dbReference>
<keyword evidence="6" id="KW-1185">Reference proteome</keyword>
<dbReference type="GeneID" id="64603365"/>
<dbReference type="InterPro" id="IPR045038">
    <property type="entry name" value="AIG2-like"/>
</dbReference>
<organism evidence="5 6">
    <name type="scientific">Suillus plorans</name>
    <dbReference type="NCBI Taxonomy" id="116603"/>
    <lineage>
        <taxon>Eukaryota</taxon>
        <taxon>Fungi</taxon>
        <taxon>Dikarya</taxon>
        <taxon>Basidiomycota</taxon>
        <taxon>Agaricomycotina</taxon>
        <taxon>Agaricomycetes</taxon>
        <taxon>Agaricomycetidae</taxon>
        <taxon>Boletales</taxon>
        <taxon>Suillineae</taxon>
        <taxon>Suillaceae</taxon>
        <taxon>Suillus</taxon>
    </lineage>
</organism>
<reference evidence="5" key="1">
    <citation type="journal article" date="2020" name="New Phytol.">
        <title>Comparative genomics reveals dynamic genome evolution in host specialist ectomycorrhizal fungi.</title>
        <authorList>
            <person name="Lofgren L.A."/>
            <person name="Nguyen N.H."/>
            <person name="Vilgalys R."/>
            <person name="Ruytinx J."/>
            <person name="Liao H.L."/>
            <person name="Branco S."/>
            <person name="Kuo A."/>
            <person name="LaButti K."/>
            <person name="Lipzen A."/>
            <person name="Andreopoulos W."/>
            <person name="Pangilinan J."/>
            <person name="Riley R."/>
            <person name="Hundley H."/>
            <person name="Na H."/>
            <person name="Barry K."/>
            <person name="Grigoriev I.V."/>
            <person name="Stajich J.E."/>
            <person name="Kennedy P.G."/>
        </authorList>
    </citation>
    <scope>NUCLEOTIDE SEQUENCE</scope>
    <source>
        <strain evidence="5">S12</strain>
    </source>
</reference>
<evidence type="ECO:0000256" key="1">
    <source>
        <dbReference type="ARBA" id="ARBA00008861"/>
    </source>
</evidence>